<feature type="repeat" description="PPR" evidence="3">
    <location>
        <begin position="878"/>
        <end position="912"/>
    </location>
</feature>
<feature type="repeat" description="PPR" evidence="3">
    <location>
        <begin position="948"/>
        <end position="982"/>
    </location>
</feature>
<feature type="repeat" description="PPR" evidence="3">
    <location>
        <begin position="419"/>
        <end position="453"/>
    </location>
</feature>
<evidence type="ECO:0000313" key="5">
    <source>
        <dbReference type="Proteomes" id="UP001370490"/>
    </source>
</evidence>
<dbReference type="EMBL" id="JBAMMX010000003">
    <property type="protein sequence ID" value="KAK6944145.1"/>
    <property type="molecule type" value="Genomic_DNA"/>
</dbReference>
<comment type="caution">
    <text evidence="4">The sequence shown here is derived from an EMBL/GenBank/DDBJ whole genome shotgun (WGS) entry which is preliminary data.</text>
</comment>
<evidence type="ECO:0000313" key="4">
    <source>
        <dbReference type="EMBL" id="KAK6944145.1"/>
    </source>
</evidence>
<feature type="repeat" description="PPR" evidence="3">
    <location>
        <begin position="489"/>
        <end position="523"/>
    </location>
</feature>
<reference evidence="4 5" key="1">
    <citation type="submission" date="2023-12" db="EMBL/GenBank/DDBJ databases">
        <title>A high-quality genome assembly for Dillenia turbinata (Dilleniales).</title>
        <authorList>
            <person name="Chanderbali A."/>
        </authorList>
    </citation>
    <scope>NUCLEOTIDE SEQUENCE [LARGE SCALE GENOMIC DNA]</scope>
    <source>
        <strain evidence="4">LSX21</strain>
        <tissue evidence="4">Leaf</tissue>
    </source>
</reference>
<dbReference type="Pfam" id="PF13041">
    <property type="entry name" value="PPR_2"/>
    <property type="match status" value="4"/>
</dbReference>
<feature type="repeat" description="PPR" evidence="3">
    <location>
        <begin position="737"/>
        <end position="771"/>
    </location>
</feature>
<dbReference type="InterPro" id="IPR011990">
    <property type="entry name" value="TPR-like_helical_dom_sf"/>
</dbReference>
<feature type="repeat" description="PPR" evidence="3">
    <location>
        <begin position="772"/>
        <end position="808"/>
    </location>
</feature>
<dbReference type="PROSITE" id="PS51375">
    <property type="entry name" value="PPR"/>
    <property type="match status" value="14"/>
</dbReference>
<name>A0AAN8ZSS1_9MAGN</name>
<dbReference type="Gene3D" id="1.25.40.10">
    <property type="entry name" value="Tetratricopeptide repeat domain"/>
    <property type="match status" value="7"/>
</dbReference>
<feature type="repeat" description="PPR" evidence="3">
    <location>
        <begin position="454"/>
        <end position="488"/>
    </location>
</feature>
<dbReference type="PANTHER" id="PTHR47934:SF5">
    <property type="entry name" value="PENTACOTRIPEPTIDE-REPEAT REGION OF PRORP DOMAIN-CONTAINING PROTEIN"/>
    <property type="match status" value="1"/>
</dbReference>
<feature type="repeat" description="PPR" evidence="3">
    <location>
        <begin position="350"/>
        <end position="384"/>
    </location>
</feature>
<sequence length="1056" mass="119468">MRRLSKFPSFASTSVSDLCSYFTSLDSQFLHLSFLSTAISKPLQSKHTQKIHKSNREEDTKNLTSLFTEITHILGTETFPITQTHIGISRPEETTQLGETEKQTELPFGSHDVCRNVYENNRQGNVPVPISGDTQMEILDGNEASEVIQRIAEIVRSENGGVSMGKRLEHAGFVFDSDTVNKVLKRCFKVPNMALRFFHWVKSVDGYSHTTSTYNTMIYIVGQAKEFDQVENLLKEMEKNSCVKDVKTWTILVLLYGKAKLIGKALSVFEKMRKSGCEPDAAAYRLMIRSLCIAQKADLAWEYYKEMIGKGFSINVNLYKLLLNCLSRSGDISAIHLVADDLIKLSEISAHDAYAHVLKSLCISGRIREALELIRELRSENISLEPEDFRTLLKGLCKAQRTSDALEILDIMEKKNIVDAKVYGIVIDGFLRCNNVPKALQLFESMKEQGHLPSTPTYTELMQHLFKLNEYGKGCSLYDEMLENGVQIDTIAVTAMIAGHVQQNCVSKAWEVFKGMEERSIKPTPKCYEVFIKELCKISGTDEILKVLDAMLVNEMIISKNVFNTVISYLEKKGEREKIKAVKKMQNTCGLNYCAETSFDDVADGPGPDSDLNSNNTMLPVTSDINLVEPLPKSYNEHDLQQICGILSSSKDWSLMQETLEECSIQFTPELVVEIMHNCSLQGRAALQFFSWVGKRPGYVHTTETYNMAIKISGRGKDFKHMRSLFNEMRRKGCVVTSDTWTIMLMQYGRVGLTKIALKNFREMKYGCCKPNGSTYKYMILSLCGRRGRKVDEAIQLFNEMVKARHVPDRELVETYLGCLCEVGNSLDAQRCIDSLRKVGFPVSLSYSLLVRALCRAGKIEEALATADKVGEERTSLDHYTYGSVIHGLLRRGQLEEALAKIDAMRQVGILPTVHVYTSLIVHFFKDKQIERALEVLGKMREEGCEPTTVTYSALIRGYMNIGKVNDAWNVFHRMKSKGPLPDFKTYSMFINCLCKEGRSEEAMHLLSDMLESGIAPSTINFRTVFYGLNREGKHDLAKTVIHRKTDLKRKRQLST</sequence>
<accession>A0AAN8ZSS1</accession>
<evidence type="ECO:0000256" key="3">
    <source>
        <dbReference type="PROSITE-ProRule" id="PRU00708"/>
    </source>
</evidence>
<dbReference type="Pfam" id="PF13812">
    <property type="entry name" value="PPR_3"/>
    <property type="match status" value="2"/>
</dbReference>
<dbReference type="NCBIfam" id="TIGR00756">
    <property type="entry name" value="PPR"/>
    <property type="match status" value="13"/>
</dbReference>
<dbReference type="InterPro" id="IPR051114">
    <property type="entry name" value="Mito_RNA_Proc_CCM1"/>
</dbReference>
<evidence type="ECO:0000256" key="1">
    <source>
        <dbReference type="ARBA" id="ARBA00007626"/>
    </source>
</evidence>
<evidence type="ECO:0000256" key="2">
    <source>
        <dbReference type="ARBA" id="ARBA00022737"/>
    </source>
</evidence>
<dbReference type="InterPro" id="IPR002885">
    <property type="entry name" value="PPR_rpt"/>
</dbReference>
<dbReference type="GO" id="GO:0005739">
    <property type="term" value="C:mitochondrion"/>
    <property type="evidence" value="ECO:0007669"/>
    <property type="project" value="TreeGrafter"/>
</dbReference>
<dbReference type="AlphaFoldDB" id="A0AAN8ZSS1"/>
<protein>
    <submittedName>
        <fullName evidence="4">Pentatricopeptide repeat</fullName>
    </submittedName>
</protein>
<keyword evidence="5" id="KW-1185">Reference proteome</keyword>
<feature type="repeat" description="PPR" evidence="3">
    <location>
        <begin position="983"/>
        <end position="1017"/>
    </location>
</feature>
<keyword evidence="2" id="KW-0677">Repeat</keyword>
<dbReference type="Pfam" id="PF01535">
    <property type="entry name" value="PPR"/>
    <property type="match status" value="5"/>
</dbReference>
<dbReference type="Proteomes" id="UP001370490">
    <property type="component" value="Unassembled WGS sequence"/>
</dbReference>
<feature type="repeat" description="PPR" evidence="3">
    <location>
        <begin position="702"/>
        <end position="736"/>
    </location>
</feature>
<dbReference type="GO" id="GO:0006396">
    <property type="term" value="P:RNA processing"/>
    <property type="evidence" value="ECO:0007669"/>
    <property type="project" value="TreeGrafter"/>
</dbReference>
<feature type="repeat" description="PPR" evidence="3">
    <location>
        <begin position="245"/>
        <end position="279"/>
    </location>
</feature>
<organism evidence="4 5">
    <name type="scientific">Dillenia turbinata</name>
    <dbReference type="NCBI Taxonomy" id="194707"/>
    <lineage>
        <taxon>Eukaryota</taxon>
        <taxon>Viridiplantae</taxon>
        <taxon>Streptophyta</taxon>
        <taxon>Embryophyta</taxon>
        <taxon>Tracheophyta</taxon>
        <taxon>Spermatophyta</taxon>
        <taxon>Magnoliopsida</taxon>
        <taxon>eudicotyledons</taxon>
        <taxon>Gunneridae</taxon>
        <taxon>Pentapetalae</taxon>
        <taxon>Dilleniales</taxon>
        <taxon>Dilleniaceae</taxon>
        <taxon>Dillenia</taxon>
    </lineage>
</organism>
<gene>
    <name evidence="4" type="ORF">RJ641_025247</name>
</gene>
<dbReference type="GO" id="GO:0007005">
    <property type="term" value="P:mitochondrion organization"/>
    <property type="evidence" value="ECO:0007669"/>
    <property type="project" value="TreeGrafter"/>
</dbReference>
<feature type="repeat" description="PPR" evidence="3">
    <location>
        <begin position="280"/>
        <end position="314"/>
    </location>
</feature>
<dbReference type="GO" id="GO:0003729">
    <property type="term" value="F:mRNA binding"/>
    <property type="evidence" value="ECO:0007669"/>
    <property type="project" value="TreeGrafter"/>
</dbReference>
<dbReference type="PANTHER" id="PTHR47934">
    <property type="entry name" value="PENTATRICOPEPTIDE REPEAT-CONTAINING PROTEIN PET309, MITOCHONDRIAL"/>
    <property type="match status" value="1"/>
</dbReference>
<feature type="repeat" description="PPR" evidence="3">
    <location>
        <begin position="210"/>
        <end position="244"/>
    </location>
</feature>
<feature type="repeat" description="PPR" evidence="3">
    <location>
        <begin position="913"/>
        <end position="947"/>
    </location>
</feature>
<comment type="similarity">
    <text evidence="1">Belongs to the PPR family. P subfamily.</text>
</comment>
<proteinExistence type="inferred from homology"/>
<dbReference type="SUPFAM" id="SSF48452">
    <property type="entry name" value="TPR-like"/>
    <property type="match status" value="1"/>
</dbReference>